<evidence type="ECO:0000256" key="1">
    <source>
        <dbReference type="SAM" id="Coils"/>
    </source>
</evidence>
<dbReference type="EMBL" id="JAKZGP010000007">
    <property type="protein sequence ID" value="MCH7408716.1"/>
    <property type="molecule type" value="Genomic_DNA"/>
</dbReference>
<accession>A0ABS9UX20</accession>
<evidence type="ECO:0008006" key="4">
    <source>
        <dbReference type="Google" id="ProtNLM"/>
    </source>
</evidence>
<protein>
    <recommendedName>
        <fullName evidence="4">Chaperone of endosialidase</fullName>
    </recommendedName>
</protein>
<proteinExistence type="predicted"/>
<evidence type="ECO:0000313" key="3">
    <source>
        <dbReference type="Proteomes" id="UP001165489"/>
    </source>
</evidence>
<name>A0ABS9UX20_9BACT</name>
<keyword evidence="3" id="KW-1185">Reference proteome</keyword>
<feature type="coiled-coil region" evidence="1">
    <location>
        <begin position="217"/>
        <end position="244"/>
    </location>
</feature>
<keyword evidence="1" id="KW-0175">Coiled coil</keyword>
<evidence type="ECO:0000313" key="2">
    <source>
        <dbReference type="EMBL" id="MCH7408716.1"/>
    </source>
</evidence>
<reference evidence="2" key="1">
    <citation type="submission" date="2022-03" db="EMBL/GenBank/DDBJ databases">
        <title>De novo assembled genomes of Belliella spp. (Cyclobacteriaceae) strains.</title>
        <authorList>
            <person name="Szabo A."/>
            <person name="Korponai K."/>
            <person name="Felfoldi T."/>
        </authorList>
    </citation>
    <scope>NUCLEOTIDE SEQUENCE</scope>
    <source>
        <strain evidence="2">DSM 111904</strain>
    </source>
</reference>
<gene>
    <name evidence="2" type="ORF">MM239_04870</name>
</gene>
<organism evidence="2 3">
    <name type="scientific">Belliella filtrata</name>
    <dbReference type="NCBI Taxonomy" id="2923435"/>
    <lineage>
        <taxon>Bacteria</taxon>
        <taxon>Pseudomonadati</taxon>
        <taxon>Bacteroidota</taxon>
        <taxon>Cytophagia</taxon>
        <taxon>Cytophagales</taxon>
        <taxon>Cyclobacteriaceae</taxon>
        <taxon>Belliella</taxon>
    </lineage>
</organism>
<dbReference type="Proteomes" id="UP001165489">
    <property type="component" value="Unassembled WGS sequence"/>
</dbReference>
<sequence>MKKFYSIIIIWLILFSSNYLYGQTNSFPTSGNVGIGTVSPSSKLDVKGGISVEGSNPITSVNNFRNSIQLIAPGHSAIVFNPGESTELMFGFHTNGNFYWGTGQNAGNNYLMTLNRLGDLRVYRNMGIGIAPISGFKLSVNGSIKTKEVNVTTSGWADHVFEKGYPLIGLEILESFINSNHHLPGIPTASEVENQGVNLGEMNVKLLEKVEELTLYTIDQEKKIKEQNKEINDLKSEIQEIRQLIEGKL</sequence>
<dbReference type="RefSeq" id="WP_241347080.1">
    <property type="nucleotide sequence ID" value="NZ_JAKZGP010000007.1"/>
</dbReference>
<comment type="caution">
    <text evidence="2">The sequence shown here is derived from an EMBL/GenBank/DDBJ whole genome shotgun (WGS) entry which is preliminary data.</text>
</comment>